<proteinExistence type="predicted"/>
<organism evidence="1">
    <name type="scientific">bioreactor metagenome</name>
    <dbReference type="NCBI Taxonomy" id="1076179"/>
    <lineage>
        <taxon>unclassified sequences</taxon>
        <taxon>metagenomes</taxon>
        <taxon>ecological metagenomes</taxon>
    </lineage>
</organism>
<sequence>MKIRVSKMTLKITHFFRPDFTVGSGITPESAFARGLMKIHITTGREFHPALKVLLSS</sequence>
<accession>A0A645FB14</accession>
<dbReference type="AlphaFoldDB" id="A0A645FB14"/>
<dbReference type="EMBL" id="VSSQ01055864">
    <property type="protein sequence ID" value="MPN09744.1"/>
    <property type="molecule type" value="Genomic_DNA"/>
</dbReference>
<comment type="caution">
    <text evidence="1">The sequence shown here is derived from an EMBL/GenBank/DDBJ whole genome shotgun (WGS) entry which is preliminary data.</text>
</comment>
<reference evidence="1" key="1">
    <citation type="submission" date="2019-08" db="EMBL/GenBank/DDBJ databases">
        <authorList>
            <person name="Kucharzyk K."/>
            <person name="Murdoch R.W."/>
            <person name="Higgins S."/>
            <person name="Loffler F."/>
        </authorList>
    </citation>
    <scope>NUCLEOTIDE SEQUENCE</scope>
</reference>
<name>A0A645FB14_9ZZZZ</name>
<evidence type="ECO:0000313" key="1">
    <source>
        <dbReference type="EMBL" id="MPN09744.1"/>
    </source>
</evidence>
<gene>
    <name evidence="1" type="ORF">SDC9_157036</name>
</gene>
<protein>
    <submittedName>
        <fullName evidence="1">Uncharacterized protein</fullName>
    </submittedName>
</protein>